<dbReference type="Proteomes" id="UP001152798">
    <property type="component" value="Chromosome 3"/>
</dbReference>
<dbReference type="InterPro" id="IPR001128">
    <property type="entry name" value="Cyt_P450"/>
</dbReference>
<keyword evidence="9 14" id="KW-0560">Oxidoreductase</keyword>
<dbReference type="InterPro" id="IPR050196">
    <property type="entry name" value="Cytochrome_P450_Monoox"/>
</dbReference>
<dbReference type="OrthoDB" id="6692864at2759"/>
<keyword evidence="12" id="KW-0472">Membrane</keyword>
<evidence type="ECO:0000256" key="12">
    <source>
        <dbReference type="ARBA" id="ARBA00023136"/>
    </source>
</evidence>
<dbReference type="EMBL" id="OV725079">
    <property type="protein sequence ID" value="CAH1394569.1"/>
    <property type="molecule type" value="Genomic_DNA"/>
</dbReference>
<keyword evidence="11 14" id="KW-0503">Monooxygenase</keyword>
<dbReference type="GO" id="GO:0005506">
    <property type="term" value="F:iron ion binding"/>
    <property type="evidence" value="ECO:0007669"/>
    <property type="project" value="InterPro"/>
</dbReference>
<evidence type="ECO:0000256" key="8">
    <source>
        <dbReference type="ARBA" id="ARBA00022848"/>
    </source>
</evidence>
<comment type="cofactor">
    <cofactor evidence="1 13">
        <name>heme</name>
        <dbReference type="ChEBI" id="CHEBI:30413"/>
    </cofactor>
</comment>
<dbReference type="PANTHER" id="PTHR24291:SF189">
    <property type="entry name" value="CYTOCHROME P450 4C3-RELATED"/>
    <property type="match status" value="1"/>
</dbReference>
<accession>A0A9P0E622</accession>
<evidence type="ECO:0000256" key="9">
    <source>
        <dbReference type="ARBA" id="ARBA00023002"/>
    </source>
</evidence>
<dbReference type="PROSITE" id="PS00086">
    <property type="entry name" value="CYTOCHROME_P450"/>
    <property type="match status" value="1"/>
</dbReference>
<dbReference type="GO" id="GO:0005789">
    <property type="term" value="C:endoplasmic reticulum membrane"/>
    <property type="evidence" value="ECO:0007669"/>
    <property type="project" value="UniProtKB-SubCell"/>
</dbReference>
<feature type="binding site" description="axial binding residue" evidence="13">
    <location>
        <position position="342"/>
    </location>
    <ligand>
        <name>heme</name>
        <dbReference type="ChEBI" id="CHEBI:30413"/>
    </ligand>
    <ligandPart>
        <name>Fe</name>
        <dbReference type="ChEBI" id="CHEBI:18248"/>
    </ligandPart>
</feature>
<dbReference type="Gene3D" id="1.10.630.10">
    <property type="entry name" value="Cytochrome P450"/>
    <property type="match status" value="1"/>
</dbReference>
<dbReference type="GO" id="GO:0020037">
    <property type="term" value="F:heme binding"/>
    <property type="evidence" value="ECO:0007669"/>
    <property type="project" value="InterPro"/>
</dbReference>
<keyword evidence="7" id="KW-0256">Endoplasmic reticulum</keyword>
<keyword evidence="16" id="KW-1185">Reference proteome</keyword>
<comment type="subcellular location">
    <subcellularLocation>
        <location evidence="3">Endoplasmic reticulum membrane</location>
        <topology evidence="3">Peripheral membrane protein</topology>
    </subcellularLocation>
    <subcellularLocation>
        <location evidence="2">Microsome membrane</location>
        <topology evidence="2">Peripheral membrane protein</topology>
    </subcellularLocation>
</comment>
<dbReference type="AlphaFoldDB" id="A0A9P0E622"/>
<reference evidence="15" key="1">
    <citation type="submission" date="2022-01" db="EMBL/GenBank/DDBJ databases">
        <authorList>
            <person name="King R."/>
        </authorList>
    </citation>
    <scope>NUCLEOTIDE SEQUENCE</scope>
</reference>
<organism evidence="15 16">
    <name type="scientific">Nezara viridula</name>
    <name type="common">Southern green stink bug</name>
    <name type="synonym">Cimex viridulus</name>
    <dbReference type="NCBI Taxonomy" id="85310"/>
    <lineage>
        <taxon>Eukaryota</taxon>
        <taxon>Metazoa</taxon>
        <taxon>Ecdysozoa</taxon>
        <taxon>Arthropoda</taxon>
        <taxon>Hexapoda</taxon>
        <taxon>Insecta</taxon>
        <taxon>Pterygota</taxon>
        <taxon>Neoptera</taxon>
        <taxon>Paraneoptera</taxon>
        <taxon>Hemiptera</taxon>
        <taxon>Heteroptera</taxon>
        <taxon>Panheteroptera</taxon>
        <taxon>Pentatomomorpha</taxon>
        <taxon>Pentatomoidea</taxon>
        <taxon>Pentatomidae</taxon>
        <taxon>Pentatominae</taxon>
        <taxon>Nezara</taxon>
    </lineage>
</organism>
<dbReference type="InterPro" id="IPR036396">
    <property type="entry name" value="Cyt_P450_sf"/>
</dbReference>
<dbReference type="Pfam" id="PF00067">
    <property type="entry name" value="p450"/>
    <property type="match status" value="1"/>
</dbReference>
<evidence type="ECO:0000256" key="5">
    <source>
        <dbReference type="ARBA" id="ARBA00022617"/>
    </source>
</evidence>
<evidence type="ECO:0000256" key="10">
    <source>
        <dbReference type="ARBA" id="ARBA00023004"/>
    </source>
</evidence>
<dbReference type="InterPro" id="IPR002401">
    <property type="entry name" value="Cyt_P450_E_grp-I"/>
</dbReference>
<evidence type="ECO:0000256" key="3">
    <source>
        <dbReference type="ARBA" id="ARBA00004406"/>
    </source>
</evidence>
<proteinExistence type="inferred from homology"/>
<keyword evidence="8" id="KW-0492">Microsome</keyword>
<keyword evidence="5 13" id="KW-0349">Heme</keyword>
<evidence type="ECO:0000256" key="1">
    <source>
        <dbReference type="ARBA" id="ARBA00001971"/>
    </source>
</evidence>
<keyword evidence="10 13" id="KW-0408">Iron</keyword>
<dbReference type="SUPFAM" id="SSF48264">
    <property type="entry name" value="Cytochrome P450"/>
    <property type="match status" value="1"/>
</dbReference>
<evidence type="ECO:0008006" key="17">
    <source>
        <dbReference type="Google" id="ProtNLM"/>
    </source>
</evidence>
<evidence type="ECO:0000256" key="7">
    <source>
        <dbReference type="ARBA" id="ARBA00022824"/>
    </source>
</evidence>
<evidence type="ECO:0000256" key="13">
    <source>
        <dbReference type="PIRSR" id="PIRSR602401-1"/>
    </source>
</evidence>
<sequence>MIEKLSFHPNLADKPHAAYIGFQLCLEGPFSALCSDNVWKQRRKDFSNYLKKSRVENDYYKTFIKCSDRMVNIMLESSSGVDSNALCAAVAHDVALKSMFSIETSLVYHPEIVALLTRIKEVASILTLNSPIISPLFRILQPLADIMFGKLVELRKLILGEIDNQLKSNQQPLQEELPLSINMILRIRRDNESEKRMFKQLHEVFLTSGHTVGTKLANVISLLGVLPDIQERAWQEQDEIFGNDIRDPTIADLNQMKFLDRFLKECYRFLGPPFLAKMATADINVDGITIPRGTLVIYLLRFIKLHPKYWRNPNIFDPDRFLDEDDYLKCSYTPFGIGVRSCPGEYFATMFMKITLSKILRRLKLRPVEKDFRFEDIKFKSFLLLEVENSPMLEVEERI</sequence>
<evidence type="ECO:0000256" key="6">
    <source>
        <dbReference type="ARBA" id="ARBA00022723"/>
    </source>
</evidence>
<dbReference type="PANTHER" id="PTHR24291">
    <property type="entry name" value="CYTOCHROME P450 FAMILY 4"/>
    <property type="match status" value="1"/>
</dbReference>
<protein>
    <recommendedName>
        <fullName evidence="17">Cytochrome P450</fullName>
    </recommendedName>
</protein>
<evidence type="ECO:0000256" key="11">
    <source>
        <dbReference type="ARBA" id="ARBA00023033"/>
    </source>
</evidence>
<comment type="similarity">
    <text evidence="4 14">Belongs to the cytochrome P450 family.</text>
</comment>
<gene>
    <name evidence="15" type="ORF">NEZAVI_LOCUS5044</name>
</gene>
<dbReference type="GO" id="GO:0004497">
    <property type="term" value="F:monooxygenase activity"/>
    <property type="evidence" value="ECO:0007669"/>
    <property type="project" value="UniProtKB-KW"/>
</dbReference>
<dbReference type="PRINTS" id="PR00463">
    <property type="entry name" value="EP450I"/>
</dbReference>
<name>A0A9P0E622_NEZVI</name>
<dbReference type="GO" id="GO:0016705">
    <property type="term" value="F:oxidoreductase activity, acting on paired donors, with incorporation or reduction of molecular oxygen"/>
    <property type="evidence" value="ECO:0007669"/>
    <property type="project" value="InterPro"/>
</dbReference>
<evidence type="ECO:0000256" key="2">
    <source>
        <dbReference type="ARBA" id="ARBA00004174"/>
    </source>
</evidence>
<evidence type="ECO:0000256" key="4">
    <source>
        <dbReference type="ARBA" id="ARBA00010617"/>
    </source>
</evidence>
<evidence type="ECO:0000256" key="14">
    <source>
        <dbReference type="RuleBase" id="RU000461"/>
    </source>
</evidence>
<evidence type="ECO:0000313" key="15">
    <source>
        <dbReference type="EMBL" id="CAH1394569.1"/>
    </source>
</evidence>
<evidence type="ECO:0000313" key="16">
    <source>
        <dbReference type="Proteomes" id="UP001152798"/>
    </source>
</evidence>
<keyword evidence="6 13" id="KW-0479">Metal-binding</keyword>
<dbReference type="InterPro" id="IPR017972">
    <property type="entry name" value="Cyt_P450_CS"/>
</dbReference>